<accession>A0ABU4C5P4</accession>
<protein>
    <submittedName>
        <fullName evidence="1">Uncharacterized protein</fullName>
    </submittedName>
</protein>
<dbReference type="RefSeq" id="WP_317546398.1">
    <property type="nucleotide sequence ID" value="NZ_JAWLKB010000074.1"/>
</dbReference>
<dbReference type="EMBL" id="JAWLKB010000074">
    <property type="protein sequence ID" value="MDV6271740.1"/>
    <property type="molecule type" value="Genomic_DNA"/>
</dbReference>
<gene>
    <name evidence="1" type="ORF">R3Q16_34710</name>
</gene>
<comment type="caution">
    <text evidence="1">The sequence shown here is derived from an EMBL/GenBank/DDBJ whole genome shotgun (WGS) entry which is preliminary data.</text>
</comment>
<reference evidence="1 2" key="1">
    <citation type="submission" date="2023-10" db="EMBL/GenBank/DDBJ databases">
        <title>Development of a sustainable strategy for remediation of hydrocarbon-contaminated territories based on the waste exchange concept.</title>
        <authorList>
            <person name="Krivoruchko A."/>
        </authorList>
    </citation>
    <scope>NUCLEOTIDE SEQUENCE [LARGE SCALE GENOMIC DNA]</scope>
    <source>
        <strain evidence="1 2">IEGM 1203</strain>
    </source>
</reference>
<evidence type="ECO:0000313" key="1">
    <source>
        <dbReference type="EMBL" id="MDV6271740.1"/>
    </source>
</evidence>
<sequence>MAFDPDPDEGQPGTVLLPDSSWAYRWKDAPDAELIIMKEPESIYTPPPAKD</sequence>
<keyword evidence="2" id="KW-1185">Reference proteome</keyword>
<dbReference type="Proteomes" id="UP001185927">
    <property type="component" value="Unassembled WGS sequence"/>
</dbReference>
<evidence type="ECO:0000313" key="2">
    <source>
        <dbReference type="Proteomes" id="UP001185927"/>
    </source>
</evidence>
<organism evidence="1 2">
    <name type="scientific">Rhodococcus globerulus</name>
    <dbReference type="NCBI Taxonomy" id="33008"/>
    <lineage>
        <taxon>Bacteria</taxon>
        <taxon>Bacillati</taxon>
        <taxon>Actinomycetota</taxon>
        <taxon>Actinomycetes</taxon>
        <taxon>Mycobacteriales</taxon>
        <taxon>Nocardiaceae</taxon>
        <taxon>Rhodococcus</taxon>
    </lineage>
</organism>
<proteinExistence type="predicted"/>
<name>A0ABU4C5P4_RHOGO</name>